<evidence type="ECO:0000313" key="3">
    <source>
        <dbReference type="Proteomes" id="UP001465976"/>
    </source>
</evidence>
<gene>
    <name evidence="2" type="ORF">V5O48_012833</name>
</gene>
<reference evidence="2 3" key="1">
    <citation type="submission" date="2024-02" db="EMBL/GenBank/DDBJ databases">
        <title>A draft genome for the cacao thread blight pathogen Marasmius crinis-equi.</title>
        <authorList>
            <person name="Cohen S.P."/>
            <person name="Baruah I.K."/>
            <person name="Amoako-Attah I."/>
            <person name="Bukari Y."/>
            <person name="Meinhardt L.W."/>
            <person name="Bailey B.A."/>
        </authorList>
    </citation>
    <scope>NUCLEOTIDE SEQUENCE [LARGE SCALE GENOMIC DNA]</scope>
    <source>
        <strain evidence="2 3">GH-76</strain>
    </source>
</reference>
<dbReference type="Proteomes" id="UP001465976">
    <property type="component" value="Unassembled WGS sequence"/>
</dbReference>
<organism evidence="2 3">
    <name type="scientific">Marasmius crinis-equi</name>
    <dbReference type="NCBI Taxonomy" id="585013"/>
    <lineage>
        <taxon>Eukaryota</taxon>
        <taxon>Fungi</taxon>
        <taxon>Dikarya</taxon>
        <taxon>Basidiomycota</taxon>
        <taxon>Agaricomycotina</taxon>
        <taxon>Agaricomycetes</taxon>
        <taxon>Agaricomycetidae</taxon>
        <taxon>Agaricales</taxon>
        <taxon>Marasmiineae</taxon>
        <taxon>Marasmiaceae</taxon>
        <taxon>Marasmius</taxon>
    </lineage>
</organism>
<comment type="caution">
    <text evidence="2">The sequence shown here is derived from an EMBL/GenBank/DDBJ whole genome shotgun (WGS) entry which is preliminary data.</text>
</comment>
<feature type="non-terminal residue" evidence="2">
    <location>
        <position position="1"/>
    </location>
</feature>
<dbReference type="Pfam" id="PF20179">
    <property type="entry name" value="MSS51_C"/>
    <property type="match status" value="1"/>
</dbReference>
<protein>
    <recommendedName>
        <fullName evidence="1">Mitochondrial splicing suppressor 51-like C-terminal domain-containing protein</fullName>
    </recommendedName>
</protein>
<dbReference type="InterPro" id="IPR046824">
    <property type="entry name" value="Mss51-like_C"/>
</dbReference>
<evidence type="ECO:0000313" key="2">
    <source>
        <dbReference type="EMBL" id="KAL0569145.1"/>
    </source>
</evidence>
<accession>A0ABR3F239</accession>
<proteinExistence type="predicted"/>
<keyword evidence="3" id="KW-1185">Reference proteome</keyword>
<name>A0ABR3F239_9AGAR</name>
<evidence type="ECO:0000259" key="1">
    <source>
        <dbReference type="Pfam" id="PF20179"/>
    </source>
</evidence>
<dbReference type="EMBL" id="JBAHYK010001184">
    <property type="protein sequence ID" value="KAL0569145.1"/>
    <property type="molecule type" value="Genomic_DNA"/>
</dbReference>
<feature type="domain" description="Mitochondrial splicing suppressor 51-like C-terminal" evidence="1">
    <location>
        <begin position="16"/>
        <end position="126"/>
    </location>
</feature>
<sequence>HGCLSQYRVMDSNLKLACQRCVARGRSRIYVYYRGPFHDFAQTSDAQAQANFPDLIIGLNTSMAEVETESRKSTVDAIRNLGVPAVSTAYTKYQGELKIGLVKSMGVVILKELSMNKWRGVVPKTNSYLNIDDDEPIASYDSFYRYIIRGKA</sequence>